<evidence type="ECO:0000313" key="1">
    <source>
        <dbReference type="EMBL" id="MDX3130621.1"/>
    </source>
</evidence>
<comment type="caution">
    <text evidence="1">The sequence shown here is derived from an EMBL/GenBank/DDBJ whole genome shotgun (WGS) entry which is preliminary data.</text>
</comment>
<evidence type="ECO:0000313" key="2">
    <source>
        <dbReference type="Proteomes" id="UP001273589"/>
    </source>
</evidence>
<gene>
    <name evidence="1" type="ORF">PV367_12635</name>
</gene>
<proteinExistence type="predicted"/>
<reference evidence="1" key="1">
    <citation type="journal article" date="2023" name="Microb. Genom.">
        <title>Mesoterricola silvestris gen. nov., sp. nov., Mesoterricola sediminis sp. nov., Geothrix oryzae sp. nov., Geothrix edaphica sp. nov., Geothrix rubra sp. nov., and Geothrix limicola sp. nov., six novel members of Acidobacteriota isolated from soils.</title>
        <authorList>
            <person name="Weisberg A.J."/>
            <person name="Pearce E."/>
            <person name="Kramer C.G."/>
            <person name="Chang J.H."/>
            <person name="Clarke C.R."/>
        </authorList>
    </citation>
    <scope>NUCLEOTIDE SEQUENCE</scope>
    <source>
        <strain evidence="1">ND06-05F</strain>
    </source>
</reference>
<dbReference type="AlphaFoldDB" id="A0AAJ2ULE4"/>
<organism evidence="1 2">
    <name type="scientific">Streptomyces europaeiscabiei</name>
    <dbReference type="NCBI Taxonomy" id="146819"/>
    <lineage>
        <taxon>Bacteria</taxon>
        <taxon>Bacillati</taxon>
        <taxon>Actinomycetota</taxon>
        <taxon>Actinomycetes</taxon>
        <taxon>Kitasatosporales</taxon>
        <taxon>Streptomycetaceae</taxon>
        <taxon>Streptomyces</taxon>
    </lineage>
</organism>
<dbReference type="Proteomes" id="UP001273589">
    <property type="component" value="Unassembled WGS sequence"/>
</dbReference>
<accession>A0AAJ2ULE4</accession>
<dbReference type="EMBL" id="JARAWN010000057">
    <property type="protein sequence ID" value="MDX3130621.1"/>
    <property type="molecule type" value="Genomic_DNA"/>
</dbReference>
<protein>
    <submittedName>
        <fullName evidence="1">Uncharacterized protein</fullName>
    </submittedName>
</protein>
<dbReference type="RefSeq" id="WP_319691380.1">
    <property type="nucleotide sequence ID" value="NZ_JARAWN010000057.1"/>
</dbReference>
<name>A0AAJ2ULE4_9ACTN</name>
<sequence>MGYDVYIQTSDGKPAVGDENYFRFAFTAMPRTLDAMNNFGMLVELPVPSYPELSTYGLTRADFQPGIAPDLNTVNRIAEFRAAYQAAKDASEPNPTGIPRYKLYSTEGFLVTVAEITAALATYDAHPGVAVAEMPVGDPIWRFWMNFLRRAQAHGGLRTH</sequence>